<feature type="compositionally biased region" description="Polar residues" evidence="1">
    <location>
        <begin position="1"/>
        <end position="22"/>
    </location>
</feature>
<feature type="region of interest" description="Disordered" evidence="1">
    <location>
        <begin position="209"/>
        <end position="262"/>
    </location>
</feature>
<reference evidence="2 3" key="1">
    <citation type="submission" date="2021-03" db="EMBL/GenBank/DDBJ databases">
        <title>Sequencing the genomes of 1000 actinobacteria strains.</title>
        <authorList>
            <person name="Klenk H.-P."/>
        </authorList>
    </citation>
    <scope>NUCLEOTIDE SEQUENCE [LARGE SCALE GENOMIC DNA]</scope>
    <source>
        <strain evidence="2 3">DSM 45516</strain>
    </source>
</reference>
<evidence type="ECO:0000313" key="2">
    <source>
        <dbReference type="EMBL" id="MBP2187877.1"/>
    </source>
</evidence>
<keyword evidence="3" id="KW-1185">Reference proteome</keyword>
<dbReference type="Proteomes" id="UP001519325">
    <property type="component" value="Unassembled WGS sequence"/>
</dbReference>
<gene>
    <name evidence="2" type="ORF">BJ987_000778</name>
</gene>
<sequence>MPTRRLGQSQVARSPATPTTRFRQIRAEQPSAYIGRSGRAAVVVPAFVRGIHSGSTALGSTTSTERPCCRGDAVHPPVSAGWWSPTRTGGRCRTPPAAGIRTVADRPSRSAVVVPAFGVPNRSGSTRLGRTTSTPGGRSWRFHVVHPPASVGWPTPPAARVRTCGGRPSQALLAALPFVPAHRFRLLRPAVETSALAGRLRSSVTVAPSFLPGDGPDPALPAARNPEPAGRLRSVPTVARPFVPGDRGVPAWPDETMPVSAG</sequence>
<proteinExistence type="predicted"/>
<dbReference type="EMBL" id="JAGGMR010000001">
    <property type="protein sequence ID" value="MBP2187877.1"/>
    <property type="molecule type" value="Genomic_DNA"/>
</dbReference>
<name>A0ABS4Q868_9NOCA</name>
<evidence type="ECO:0000313" key="3">
    <source>
        <dbReference type="Proteomes" id="UP001519325"/>
    </source>
</evidence>
<comment type="caution">
    <text evidence="2">The sequence shown here is derived from an EMBL/GenBank/DDBJ whole genome shotgun (WGS) entry which is preliminary data.</text>
</comment>
<accession>A0ABS4Q868</accession>
<evidence type="ECO:0000256" key="1">
    <source>
        <dbReference type="SAM" id="MobiDB-lite"/>
    </source>
</evidence>
<feature type="compositionally biased region" description="Low complexity" evidence="1">
    <location>
        <begin position="211"/>
        <end position="223"/>
    </location>
</feature>
<feature type="region of interest" description="Disordered" evidence="1">
    <location>
        <begin position="1"/>
        <end position="28"/>
    </location>
</feature>
<organism evidence="2 3">
    <name type="scientific">Nocardia goodfellowii</name>
    <dbReference type="NCBI Taxonomy" id="882446"/>
    <lineage>
        <taxon>Bacteria</taxon>
        <taxon>Bacillati</taxon>
        <taxon>Actinomycetota</taxon>
        <taxon>Actinomycetes</taxon>
        <taxon>Mycobacteriales</taxon>
        <taxon>Nocardiaceae</taxon>
        <taxon>Nocardia</taxon>
    </lineage>
</organism>
<protein>
    <submittedName>
        <fullName evidence="2">Uncharacterized protein</fullName>
    </submittedName>
</protein>